<proteinExistence type="predicted"/>
<feature type="domain" description="Heterokaryon incompatibility" evidence="2">
    <location>
        <begin position="207"/>
        <end position="391"/>
    </location>
</feature>
<evidence type="ECO:0000259" key="2">
    <source>
        <dbReference type="Pfam" id="PF06985"/>
    </source>
</evidence>
<dbReference type="OMA" id="NRAWVFQ"/>
<dbReference type="EMBL" id="KE145353">
    <property type="protein sequence ID" value="EPE35681.1"/>
    <property type="molecule type" value="Genomic_DNA"/>
</dbReference>
<protein>
    <recommendedName>
        <fullName evidence="2">Heterokaryon incompatibility domain-containing protein</fullName>
    </recommendedName>
</protein>
<dbReference type="Pfam" id="PF06985">
    <property type="entry name" value="HET"/>
    <property type="match status" value="1"/>
</dbReference>
<gene>
    <name evidence="3" type="ORF">GLAREA_05018</name>
</gene>
<reference evidence="3 4" key="1">
    <citation type="journal article" date="2013" name="BMC Genomics">
        <title>Genomics-driven discovery of the pneumocandin biosynthetic gene cluster in the fungus Glarea lozoyensis.</title>
        <authorList>
            <person name="Chen L."/>
            <person name="Yue Q."/>
            <person name="Zhang X."/>
            <person name="Xiang M."/>
            <person name="Wang C."/>
            <person name="Li S."/>
            <person name="Che Y."/>
            <person name="Ortiz-Lopez F.J."/>
            <person name="Bills G.F."/>
            <person name="Liu X."/>
            <person name="An Z."/>
        </authorList>
    </citation>
    <scope>NUCLEOTIDE SEQUENCE [LARGE SCALE GENOMIC DNA]</scope>
    <source>
        <strain evidence="4">ATCC 20868 / MF5171</strain>
    </source>
</reference>
<dbReference type="STRING" id="1116229.S3DUP8"/>
<dbReference type="RefSeq" id="XP_008076499.1">
    <property type="nucleotide sequence ID" value="XM_008078308.1"/>
</dbReference>
<dbReference type="InterPro" id="IPR010730">
    <property type="entry name" value="HET"/>
</dbReference>
<organism evidence="3 4">
    <name type="scientific">Glarea lozoyensis (strain ATCC 20868 / MF5171)</name>
    <dbReference type="NCBI Taxonomy" id="1116229"/>
    <lineage>
        <taxon>Eukaryota</taxon>
        <taxon>Fungi</taxon>
        <taxon>Dikarya</taxon>
        <taxon>Ascomycota</taxon>
        <taxon>Pezizomycotina</taxon>
        <taxon>Leotiomycetes</taxon>
        <taxon>Helotiales</taxon>
        <taxon>Helotiaceae</taxon>
        <taxon>Glarea</taxon>
    </lineage>
</organism>
<dbReference type="Proteomes" id="UP000016922">
    <property type="component" value="Unassembled WGS sequence"/>
</dbReference>
<dbReference type="AlphaFoldDB" id="S3DUP8"/>
<feature type="compositionally biased region" description="Basic and acidic residues" evidence="1">
    <location>
        <begin position="685"/>
        <end position="699"/>
    </location>
</feature>
<name>S3DUP8_GLAL2</name>
<dbReference type="OrthoDB" id="5362512at2759"/>
<evidence type="ECO:0000313" key="4">
    <source>
        <dbReference type="Proteomes" id="UP000016922"/>
    </source>
</evidence>
<keyword evidence="4" id="KW-1185">Reference proteome</keyword>
<dbReference type="GeneID" id="19464073"/>
<dbReference type="PANTHER" id="PTHR33112">
    <property type="entry name" value="DOMAIN PROTEIN, PUTATIVE-RELATED"/>
    <property type="match status" value="1"/>
</dbReference>
<feature type="compositionally biased region" description="Acidic residues" evidence="1">
    <location>
        <begin position="672"/>
        <end position="684"/>
    </location>
</feature>
<feature type="region of interest" description="Disordered" evidence="1">
    <location>
        <begin position="668"/>
        <end position="699"/>
    </location>
</feature>
<sequence>MSQLPSSSPIVTADPNLLPDEKDEAVPVPLSKICSTCDGLFSIPRRYKLISWESIYDFHTLAALIVSAQDCEVCALVNAQISPEHIALERDDEKFHNKPIQCFQSSTFFHFWEIILCLADGKTGIAFLSLIYIPDQNPLHHWEFSTNTWSPINIELAEMWIQHCVKNHTECAGPHVLDAYPSRLLSIGNTSTSPIHLSEDVAKGTPYATLSHIWGARHFISLTRSNLDDFKENIPFLSLPKTFQDAVVVARQYGFKYIWIDSLCIVQGPDHDDWCSESGRMGGVYGGGGLNIAASGADHGGDGLFFDRDVNLVRFCVVLADGRCLDDIEIQTEKDDEKKRENHEEEPGGIRTSDSKDAVHRRRLYYCIDGRLYNRAFHQLPIFNRAWVFQERYLATRTLHFGNFQLFYECKTNTCFETLPLGLPFDFLIEGESRESIQRYDPEKKWSDIVKSYTKGQLTKGSDKLVAISGVARVFAETYPRGRYLFGLWEDNLSQDLLWSVETTKSTRPLPLRAPTWSWASVNGIIHMSYSDLRTTSVKILEITAPADHYGHEPEGTIKLSCERLLPVAELYISDRECDSFFEYYGLVIPSIPQRDAWEMRCSFDNHDEDSIPIVPETFYLMDVVQRGENAGTGLILENLRGRKGWFKRIGRYLTGVDEFEAFREARGGEGEGGEDVCECAEESGEGKEEEEKGGKEEVKNGNRRRFVINLI</sequence>
<accession>S3DUP8</accession>
<feature type="region of interest" description="Disordered" evidence="1">
    <location>
        <begin position="334"/>
        <end position="355"/>
    </location>
</feature>
<dbReference type="PANTHER" id="PTHR33112:SF8">
    <property type="entry name" value="HETEROKARYON INCOMPATIBILITY DOMAIN-CONTAINING PROTEIN"/>
    <property type="match status" value="1"/>
</dbReference>
<evidence type="ECO:0000313" key="3">
    <source>
        <dbReference type="EMBL" id="EPE35681.1"/>
    </source>
</evidence>
<dbReference type="KEGG" id="glz:GLAREA_05018"/>
<dbReference type="HOGENOM" id="CLU_002639_2_8_1"/>
<evidence type="ECO:0000256" key="1">
    <source>
        <dbReference type="SAM" id="MobiDB-lite"/>
    </source>
</evidence>